<dbReference type="RefSeq" id="XP_019025628.1">
    <property type="nucleotide sequence ID" value="XM_019165893.1"/>
</dbReference>
<comment type="function">
    <text evidence="1">Involved in endocytosis.</text>
</comment>
<sequence>MASAIHHHKAVQYAQQLETARCSGNWTGIAELARKLQKHDSKRVCVARTAVAEASLEGLLEGSGHQGIGSSESIGSKKIAGRGVEEVIQQLKGAMEESGTETDKHEASIVLAQAYLALGQYSDAARACQHELLLQTPVASLSGYRMVSVMKCYGIYGMAKEGLGEDSVALEVYTRALQHLPVSEKPAVMEVGVMETILYRKALLTERMTRESEPVIQSFERYRVFVATTCPKTFRLNRRANVYRHYYQYLSAMLQQEYAEDEEADSEVVPASAAASPVSETFHSPLGPPAPVQQPAVNGNGFGNGVSPHLVLNEVVAGGDSNGLATSHGTGTYSPTTSAAMPVVHHITPPTPTTSHLPPTRPRIKRKTTVAAQQIYSRLLLLSPTYEDLLHKTTTFPRAGFTNTALLSYLDLLCSNWSLHSGSVEEAEGIVEVLYRATGKTFQSVRVLRWLRVMLERLGRWEEGARAVEAYVDLVEKGLERHPDAVAMGLGRVDTAAGGEVGEREGEDMDTKEVIVGTVADGARMVGKYLQKGKDALMYAEKARMYLEKWGLEGDAALAAKVWRVLGVAHGLWSEQTIESEERTVQQQKAIQALQRSLDYEQSAETFFHISLQLAVTRAIPEAITAVKQALHHDKHLLPAWHLLALLLSARKENEKALRICETAFQLMDDTQTPASLGYEEKETLSQLKITECALYEAAHGIEAAIERQGELFELCARMSITGPVNVQDAMATESSSPLNPPPKLELNGSSVVDQDATERASLMSSRRSIRSMLGRKRENKNRLSMSNSPSLMKPSLDIPRPQTAPPKHNEVNEKLPLPNQSPSISNVQVNPTYPGEKPSLLETHEKEALGRCLLSVWLASAGMFRRAGKFTEAHAAVREARRIKNEDPDALAQLGMIYHEQGEYETACTAFEIATAVDMDHPVANACLARTLLALSHADQPAARDRAEGLLDVVTKLRGWDIPEAWFDLAEIYEQLEEHEEAESCLWYCVDLENTRPVRRWESVVPRWV</sequence>
<evidence type="ECO:0000313" key="6">
    <source>
        <dbReference type="EMBL" id="GAO50118.1"/>
    </source>
</evidence>
<dbReference type="InterPro" id="IPR011990">
    <property type="entry name" value="TPR-like_helical_dom_sf"/>
</dbReference>
<dbReference type="AlphaFoldDB" id="A0A0E9NJY6"/>
<dbReference type="STRING" id="698492.A0A0E9NJY6"/>
<feature type="compositionally biased region" description="Basic residues" evidence="4">
    <location>
        <begin position="768"/>
        <end position="780"/>
    </location>
</feature>
<name>A0A0E9NJY6_SAICN</name>
<proteinExistence type="inferred from homology"/>
<accession>A0A0E9NJY6</accession>
<dbReference type="Pfam" id="PF13181">
    <property type="entry name" value="TPR_8"/>
    <property type="match status" value="1"/>
</dbReference>
<dbReference type="OMA" id="CNGDWQA"/>
<dbReference type="InterPro" id="IPR051722">
    <property type="entry name" value="Endocytosis_PI4K-reg_protein"/>
</dbReference>
<dbReference type="Pfam" id="PF13176">
    <property type="entry name" value="TPR_7"/>
    <property type="match status" value="1"/>
</dbReference>
<keyword evidence="3" id="KW-0802">TPR repeat</keyword>
<dbReference type="InterPro" id="IPR019734">
    <property type="entry name" value="TPR_rpt"/>
</dbReference>
<organism evidence="6 7">
    <name type="scientific">Saitoella complicata (strain BCRC 22490 / CBS 7301 / JCM 7358 / NBRC 10748 / NRRL Y-17804)</name>
    <dbReference type="NCBI Taxonomy" id="698492"/>
    <lineage>
        <taxon>Eukaryota</taxon>
        <taxon>Fungi</taxon>
        <taxon>Dikarya</taxon>
        <taxon>Ascomycota</taxon>
        <taxon>Taphrinomycotina</taxon>
        <taxon>Taphrinomycotina incertae sedis</taxon>
        <taxon>Saitoella</taxon>
    </lineage>
</organism>
<evidence type="ECO:0000256" key="4">
    <source>
        <dbReference type="SAM" id="MobiDB-lite"/>
    </source>
</evidence>
<dbReference type="SUPFAM" id="SSF48452">
    <property type="entry name" value="TPR-like"/>
    <property type="match status" value="2"/>
</dbReference>
<reference evidence="6 7" key="3">
    <citation type="journal article" date="2015" name="Genome Announc.">
        <title>Draft Genome Sequence of the Archiascomycetous Yeast Saitoella complicata.</title>
        <authorList>
            <person name="Yamauchi K."/>
            <person name="Kondo S."/>
            <person name="Hamamoto M."/>
            <person name="Takahashi Y."/>
            <person name="Ogura Y."/>
            <person name="Hayashi T."/>
            <person name="Nishida H."/>
        </authorList>
    </citation>
    <scope>NUCLEOTIDE SEQUENCE [LARGE SCALE GENOMIC DNA]</scope>
    <source>
        <strain evidence="6 7">NRRL Y-17804</strain>
    </source>
</reference>
<comment type="caution">
    <text evidence="6">The sequence shown here is derived from an EMBL/GenBank/DDBJ whole genome shotgun (WGS) entry which is preliminary data.</text>
</comment>
<evidence type="ECO:0000256" key="3">
    <source>
        <dbReference type="PROSITE-ProRule" id="PRU00339"/>
    </source>
</evidence>
<feature type="repeat" description="TPR" evidence="3">
    <location>
        <begin position="889"/>
        <end position="922"/>
    </location>
</feature>
<dbReference type="PROSITE" id="PS50005">
    <property type="entry name" value="TPR"/>
    <property type="match status" value="1"/>
</dbReference>
<dbReference type="EMBL" id="BACD03000029">
    <property type="protein sequence ID" value="GAO50118.1"/>
    <property type="molecule type" value="Genomic_DNA"/>
</dbReference>
<dbReference type="SMART" id="SM00028">
    <property type="entry name" value="TPR"/>
    <property type="match status" value="5"/>
</dbReference>
<evidence type="ECO:0000256" key="2">
    <source>
        <dbReference type="ARBA" id="ARBA00038251"/>
    </source>
</evidence>
<dbReference type="OrthoDB" id="29013at2759"/>
<evidence type="ECO:0000313" key="7">
    <source>
        <dbReference type="Proteomes" id="UP000033140"/>
    </source>
</evidence>
<feature type="compositionally biased region" description="Polar residues" evidence="4">
    <location>
        <begin position="819"/>
        <end position="829"/>
    </location>
</feature>
<feature type="domain" description="Tetratricopeptide repeat protein 7 N-terminal" evidence="5">
    <location>
        <begin position="9"/>
        <end position="161"/>
    </location>
</feature>
<dbReference type="Proteomes" id="UP000033140">
    <property type="component" value="Unassembled WGS sequence"/>
</dbReference>
<gene>
    <name evidence="6" type="ORF">G7K_4253-t1</name>
</gene>
<dbReference type="InterPro" id="IPR045819">
    <property type="entry name" value="TTC7_N"/>
</dbReference>
<dbReference type="PANTHER" id="PTHR23083:SF464">
    <property type="entry name" value="TETRATRICOPEPTIDE REPEAT DOMAIN 7, ISOFORM A"/>
    <property type="match status" value="1"/>
</dbReference>
<dbReference type="PANTHER" id="PTHR23083">
    <property type="entry name" value="TETRATRICOPEPTIDE REPEAT PROTEIN, TPR"/>
    <property type="match status" value="1"/>
</dbReference>
<feature type="region of interest" description="Disordered" evidence="4">
    <location>
        <begin position="730"/>
        <end position="829"/>
    </location>
</feature>
<comment type="similarity">
    <text evidence="2">Belongs to the YPP1 family.</text>
</comment>
<dbReference type="Gene3D" id="1.25.40.10">
    <property type="entry name" value="Tetratricopeptide repeat domain"/>
    <property type="match status" value="2"/>
</dbReference>
<reference evidence="6 7" key="1">
    <citation type="journal article" date="2011" name="J. Gen. Appl. Microbiol.">
        <title>Draft genome sequencing of the enigmatic yeast Saitoella complicata.</title>
        <authorList>
            <person name="Nishida H."/>
            <person name="Hamamoto M."/>
            <person name="Sugiyama J."/>
        </authorList>
    </citation>
    <scope>NUCLEOTIDE SEQUENCE [LARGE SCALE GENOMIC DNA]</scope>
    <source>
        <strain evidence="6 7">NRRL Y-17804</strain>
    </source>
</reference>
<dbReference type="Pfam" id="PF19440">
    <property type="entry name" value="TTC7_N"/>
    <property type="match status" value="1"/>
</dbReference>
<evidence type="ECO:0000259" key="5">
    <source>
        <dbReference type="Pfam" id="PF19440"/>
    </source>
</evidence>
<protein>
    <recommendedName>
        <fullName evidence="5">Tetratricopeptide repeat protein 7 N-terminal domain-containing protein</fullName>
    </recommendedName>
</protein>
<keyword evidence="7" id="KW-1185">Reference proteome</keyword>
<evidence type="ECO:0000256" key="1">
    <source>
        <dbReference type="ARBA" id="ARBA00002550"/>
    </source>
</evidence>
<reference evidence="6 7" key="2">
    <citation type="journal article" date="2014" name="J. Gen. Appl. Microbiol.">
        <title>The early diverging ascomycetous budding yeast Saitoella complicata has three histone deacetylases belonging to the Clr6, Hos2, and Rpd3 lineages.</title>
        <authorList>
            <person name="Nishida H."/>
            <person name="Matsumoto T."/>
            <person name="Kondo S."/>
            <person name="Hamamoto M."/>
            <person name="Yoshikawa H."/>
        </authorList>
    </citation>
    <scope>NUCLEOTIDE SEQUENCE [LARGE SCALE GENOMIC DNA]</scope>
    <source>
        <strain evidence="6 7">NRRL Y-17804</strain>
    </source>
</reference>